<dbReference type="Pfam" id="PF06724">
    <property type="entry name" value="DUF1206"/>
    <property type="match status" value="3"/>
</dbReference>
<evidence type="ECO:0000313" key="4">
    <source>
        <dbReference type="Proteomes" id="UP000317378"/>
    </source>
</evidence>
<keyword evidence="4" id="KW-1185">Reference proteome</keyword>
<reference evidence="3 4" key="1">
    <citation type="submission" date="2019-06" db="EMBL/GenBank/DDBJ databases">
        <title>Streptomyces sporangiiformans sp. nov., a novel actinomycete isolated from soil in Mount Song.</title>
        <authorList>
            <person name="Han L."/>
        </authorList>
    </citation>
    <scope>NUCLEOTIDE SEQUENCE [LARGE SCALE GENOMIC DNA]</scope>
    <source>
        <strain evidence="3 4">NEAU-SSA 1</strain>
    </source>
</reference>
<evidence type="ECO:0000313" key="3">
    <source>
        <dbReference type="EMBL" id="TPQ15738.1"/>
    </source>
</evidence>
<dbReference type="EMBL" id="VCHX02000349">
    <property type="protein sequence ID" value="TPQ15738.1"/>
    <property type="molecule type" value="Genomic_DNA"/>
</dbReference>
<accession>A0A505D4S3</accession>
<comment type="caution">
    <text evidence="3">The sequence shown here is derived from an EMBL/GenBank/DDBJ whole genome shotgun (WGS) entry which is preliminary data.</text>
</comment>
<sequence length="303" mass="31123">MGARTSSSSSSSSTLSTLSTSIRSITSIGSNRAATRRAAGSLAEGAARAGFTARGVIYLLVGMLALQLAFGGGERQADQSGALAEVSEQPFGAVLLWALGVGLVGMALWRLSEACFGAAGPDGRSWKKRLSSAARCLFYGFVAHSVLTFAAGARGSGSGSGGGSSDGRSQDVTARVLDLPGGQWVMGVAGVAVVCAGVWMGFAAVSRRYRKHLMLSQMSRRVRGLADTAGVAGGAARGLVFAAAGAFALRAAVDYQPDKAKGVDDTLRSFTETPMGPWLLAGVAVGLVLFGVFSFVMARWRRL</sequence>
<dbReference type="AlphaFoldDB" id="A0A505D4S3"/>
<feature type="transmembrane region" description="Helical" evidence="1">
    <location>
        <begin position="278"/>
        <end position="298"/>
    </location>
</feature>
<dbReference type="OrthoDB" id="4552598at2"/>
<organism evidence="3 4">
    <name type="scientific">Streptomyces sporangiiformans</name>
    <dbReference type="NCBI Taxonomy" id="2315329"/>
    <lineage>
        <taxon>Bacteria</taxon>
        <taxon>Bacillati</taxon>
        <taxon>Actinomycetota</taxon>
        <taxon>Actinomycetes</taxon>
        <taxon>Kitasatosporales</taxon>
        <taxon>Streptomycetaceae</taxon>
        <taxon>Streptomyces</taxon>
    </lineage>
</organism>
<feature type="transmembrane region" description="Helical" evidence="1">
    <location>
        <begin position="184"/>
        <end position="205"/>
    </location>
</feature>
<dbReference type="Proteomes" id="UP000317378">
    <property type="component" value="Unassembled WGS sequence"/>
</dbReference>
<name>A0A505D4S3_9ACTN</name>
<feature type="transmembrane region" description="Helical" evidence="1">
    <location>
        <begin position="51"/>
        <end position="70"/>
    </location>
</feature>
<evidence type="ECO:0000256" key="1">
    <source>
        <dbReference type="SAM" id="Phobius"/>
    </source>
</evidence>
<feature type="transmembrane region" description="Helical" evidence="1">
    <location>
        <begin position="132"/>
        <end position="153"/>
    </location>
</feature>
<dbReference type="InterPro" id="IPR009597">
    <property type="entry name" value="DUF1206"/>
</dbReference>
<evidence type="ECO:0000259" key="2">
    <source>
        <dbReference type="Pfam" id="PF06724"/>
    </source>
</evidence>
<feature type="domain" description="DUF1206" evidence="2">
    <location>
        <begin position="132"/>
        <end position="206"/>
    </location>
</feature>
<feature type="domain" description="DUF1206" evidence="2">
    <location>
        <begin position="232"/>
        <end position="301"/>
    </location>
</feature>
<proteinExistence type="predicted"/>
<gene>
    <name evidence="3" type="ORF">FGD71_045735</name>
</gene>
<keyword evidence="1" id="KW-0472">Membrane</keyword>
<keyword evidence="1" id="KW-0812">Transmembrane</keyword>
<keyword evidence="1" id="KW-1133">Transmembrane helix</keyword>
<feature type="transmembrane region" description="Helical" evidence="1">
    <location>
        <begin position="90"/>
        <end position="111"/>
    </location>
</feature>
<protein>
    <submittedName>
        <fullName evidence="3">DUF1206 domain-containing protein</fullName>
    </submittedName>
</protein>
<feature type="domain" description="DUF1206" evidence="2">
    <location>
        <begin position="49"/>
        <end position="116"/>
    </location>
</feature>
<feature type="transmembrane region" description="Helical" evidence="1">
    <location>
        <begin position="225"/>
        <end position="249"/>
    </location>
</feature>